<name>A0A0G2E2Z3_PHACM</name>
<accession>A0A0G2E2Z3</accession>
<dbReference type="InterPro" id="IPR037293">
    <property type="entry name" value="Gal_Oxidase_central_sf"/>
</dbReference>
<reference evidence="3 4" key="1">
    <citation type="submission" date="2015-05" db="EMBL/GenBank/DDBJ databases">
        <title>Distinctive expansion of gene families associated with plant cell wall degradation and secondary metabolism in the genomes of grapevine trunk pathogens.</title>
        <authorList>
            <person name="Lawrence D.P."/>
            <person name="Travadon R."/>
            <person name="Rolshausen P.E."/>
            <person name="Baumgartner K."/>
        </authorList>
    </citation>
    <scope>NUCLEOTIDE SEQUENCE [LARGE SCALE GENOMIC DNA]</scope>
    <source>
        <strain evidence="3">UCRPC4</strain>
    </source>
</reference>
<evidence type="ECO:0000256" key="1">
    <source>
        <dbReference type="SAM" id="MobiDB-lite"/>
    </source>
</evidence>
<feature type="compositionally biased region" description="Low complexity" evidence="1">
    <location>
        <begin position="21"/>
        <end position="40"/>
    </location>
</feature>
<keyword evidence="4" id="KW-1185">Reference proteome</keyword>
<proteinExistence type="predicted"/>
<dbReference type="Proteomes" id="UP000053317">
    <property type="component" value="Unassembled WGS sequence"/>
</dbReference>
<dbReference type="OrthoDB" id="5985073at2759"/>
<dbReference type="Pfam" id="PF07250">
    <property type="entry name" value="Glyoxal_oxid_N"/>
    <property type="match status" value="1"/>
</dbReference>
<dbReference type="PROSITE" id="PS51212">
    <property type="entry name" value="WSC"/>
    <property type="match status" value="2"/>
</dbReference>
<reference evidence="3 4" key="2">
    <citation type="submission" date="2015-05" db="EMBL/GenBank/DDBJ databases">
        <authorList>
            <person name="Morales-Cruz A."/>
            <person name="Amrine K.C."/>
            <person name="Cantu D."/>
        </authorList>
    </citation>
    <scope>NUCLEOTIDE SEQUENCE [LARGE SCALE GENOMIC DNA]</scope>
    <source>
        <strain evidence="3">UCRPC4</strain>
    </source>
</reference>
<evidence type="ECO:0000313" key="3">
    <source>
        <dbReference type="EMBL" id="KKY17432.1"/>
    </source>
</evidence>
<sequence>MPEQSDDTEPCGGSNRITIFTGPETSSSGESGDSTTTTVSAATSTPIVTDLPSGWTYQGCYVDNANGRAMAYQQTDSSSLTVESCITECVALGYTVAGMEYSSQCFCDDYVRNGATLASESECNMACSGDSSGICGAGNRLSIYSDGPLEVLAVPAAQNTSLPGSWKYQGCLLDGAVNRTFFWQLILTDNNTATNCLTQCAEYGYNAGGMEYGDECYCGDVQNVVDQGATLQPESDCNVACSGNASYICGGGNRLSYYTWEGDPLYTWTFAQGIEAGSYDFIMSSPIIALVSSVATNGKVVFLEKYGTSQENNSSGTYEFDPSLAPDYDTAFRELHVETDIFCSASIVLPDKVGRQINVGGWSGDATYGIRIYWPDGSLGVPGTNDWQENYEELSLQQGRWYPSAMVLANGSILVVGGEEGSNGAPVPTLELLPRVGGVVECDYLARTDPYSTYPFLAVLPSGGVFIGYYNEARVLSSDTFATIKELPNIPGQVNDFLAGRTYPFEGTMMLMPQYAPYDEPLTILICGGSNPGPAYGVDNCVSIQPDSDDPTWTIERMPSSRVIVCMVSLPDGTYLILNGGENGAAGFGLGRDPNHNAVLYDPAKSVGSRMTSMANTTIDRLYHSEAILMMDGSILVSGSDPEDGTHPQEHRLEYFSPPYLLSGASRPAFSIDNTDWAYGETVSFTLTAQTSTDIRVSLIAAMGSTHDKDYTTQF</sequence>
<protein>
    <submittedName>
        <fullName evidence="3">Putative copper radical oxidase</fullName>
    </submittedName>
</protein>
<feature type="region of interest" description="Disordered" evidence="1">
    <location>
        <begin position="1"/>
        <end position="40"/>
    </location>
</feature>
<dbReference type="EMBL" id="LCWF01000146">
    <property type="protein sequence ID" value="KKY17432.1"/>
    <property type="molecule type" value="Genomic_DNA"/>
</dbReference>
<dbReference type="Pfam" id="PF01822">
    <property type="entry name" value="WSC"/>
    <property type="match status" value="2"/>
</dbReference>
<dbReference type="SUPFAM" id="SSF50965">
    <property type="entry name" value="Galactose oxidase, central domain"/>
    <property type="match status" value="1"/>
</dbReference>
<dbReference type="InterPro" id="IPR009880">
    <property type="entry name" value="Glyoxal_oxidase_N"/>
</dbReference>
<feature type="domain" description="WSC" evidence="2">
    <location>
        <begin position="165"/>
        <end position="261"/>
    </location>
</feature>
<dbReference type="PANTHER" id="PTHR32208">
    <property type="entry name" value="SECRETED PROTEIN-RELATED"/>
    <property type="match status" value="1"/>
</dbReference>
<dbReference type="InterPro" id="IPR011043">
    <property type="entry name" value="Gal_Oxase/kelch_b-propeller"/>
</dbReference>
<dbReference type="PANTHER" id="PTHR32208:SF105">
    <property type="entry name" value="COPPER RADICAL OXIDASE"/>
    <property type="match status" value="1"/>
</dbReference>
<evidence type="ECO:0000313" key="4">
    <source>
        <dbReference type="Proteomes" id="UP000053317"/>
    </source>
</evidence>
<evidence type="ECO:0000259" key="2">
    <source>
        <dbReference type="PROSITE" id="PS51212"/>
    </source>
</evidence>
<comment type="caution">
    <text evidence="3">The sequence shown here is derived from an EMBL/GenBank/DDBJ whole genome shotgun (WGS) entry which is preliminary data.</text>
</comment>
<dbReference type="Gene3D" id="2.130.10.80">
    <property type="entry name" value="Galactose oxidase/kelch, beta-propeller"/>
    <property type="match status" value="1"/>
</dbReference>
<dbReference type="InterPro" id="IPR002889">
    <property type="entry name" value="WSC_carb-bd"/>
</dbReference>
<organism evidence="3 4">
    <name type="scientific">Phaeomoniella chlamydospora</name>
    <name type="common">Phaeoacremonium chlamydosporum</name>
    <dbReference type="NCBI Taxonomy" id="158046"/>
    <lineage>
        <taxon>Eukaryota</taxon>
        <taxon>Fungi</taxon>
        <taxon>Dikarya</taxon>
        <taxon>Ascomycota</taxon>
        <taxon>Pezizomycotina</taxon>
        <taxon>Eurotiomycetes</taxon>
        <taxon>Chaetothyriomycetidae</taxon>
        <taxon>Phaeomoniellales</taxon>
        <taxon>Phaeomoniellaceae</taxon>
        <taxon>Phaeomoniella</taxon>
    </lineage>
</organism>
<dbReference type="AlphaFoldDB" id="A0A0G2E2Z3"/>
<gene>
    <name evidence="3" type="ORF">UCRPC4_g05574</name>
</gene>
<dbReference type="SMART" id="SM00321">
    <property type="entry name" value="WSC"/>
    <property type="match status" value="2"/>
</dbReference>
<feature type="domain" description="WSC" evidence="2">
    <location>
        <begin position="54"/>
        <end position="147"/>
    </location>
</feature>